<dbReference type="Proteomes" id="UP000789405">
    <property type="component" value="Unassembled WGS sequence"/>
</dbReference>
<reference evidence="1" key="1">
    <citation type="submission" date="2021-06" db="EMBL/GenBank/DDBJ databases">
        <authorList>
            <person name="Kallberg Y."/>
            <person name="Tangrot J."/>
            <person name="Rosling A."/>
        </authorList>
    </citation>
    <scope>NUCLEOTIDE SEQUENCE</scope>
    <source>
        <strain evidence="1">MA453B</strain>
    </source>
</reference>
<comment type="caution">
    <text evidence="1">The sequence shown here is derived from an EMBL/GenBank/DDBJ whole genome shotgun (WGS) entry which is preliminary data.</text>
</comment>
<evidence type="ECO:0000313" key="1">
    <source>
        <dbReference type="EMBL" id="CAG8821595.1"/>
    </source>
</evidence>
<proteinExistence type="predicted"/>
<keyword evidence="2" id="KW-1185">Reference proteome</keyword>
<feature type="non-terminal residue" evidence="1">
    <location>
        <position position="45"/>
    </location>
</feature>
<protein>
    <submittedName>
        <fullName evidence="1">10256_t:CDS:1</fullName>
    </submittedName>
</protein>
<evidence type="ECO:0000313" key="2">
    <source>
        <dbReference type="Proteomes" id="UP000789405"/>
    </source>
</evidence>
<dbReference type="AlphaFoldDB" id="A0A9N9KEE4"/>
<accession>A0A9N9KEE4</accession>
<dbReference type="EMBL" id="CAJVPY010060952">
    <property type="protein sequence ID" value="CAG8821595.1"/>
    <property type="molecule type" value="Genomic_DNA"/>
</dbReference>
<sequence length="45" mass="5212">ACLLKWAYETAKWNAKFSALVLRMNFLNESWVDCQHVAFPTSFCA</sequence>
<gene>
    <name evidence="1" type="ORF">DERYTH_LOCUS27154</name>
</gene>
<organism evidence="1 2">
    <name type="scientific">Dentiscutata erythropus</name>
    <dbReference type="NCBI Taxonomy" id="1348616"/>
    <lineage>
        <taxon>Eukaryota</taxon>
        <taxon>Fungi</taxon>
        <taxon>Fungi incertae sedis</taxon>
        <taxon>Mucoromycota</taxon>
        <taxon>Glomeromycotina</taxon>
        <taxon>Glomeromycetes</taxon>
        <taxon>Diversisporales</taxon>
        <taxon>Gigasporaceae</taxon>
        <taxon>Dentiscutata</taxon>
    </lineage>
</organism>
<feature type="non-terminal residue" evidence="1">
    <location>
        <position position="1"/>
    </location>
</feature>
<name>A0A9N9KEE4_9GLOM</name>